<dbReference type="EMBL" id="KV454429">
    <property type="protein sequence ID" value="ODQ80590.1"/>
    <property type="molecule type" value="Genomic_DNA"/>
</dbReference>
<protein>
    <submittedName>
        <fullName evidence="1">Uncharacterized protein</fullName>
    </submittedName>
</protein>
<organism evidence="1 2">
    <name type="scientific">Babjeviella inositovora NRRL Y-12698</name>
    <dbReference type="NCBI Taxonomy" id="984486"/>
    <lineage>
        <taxon>Eukaryota</taxon>
        <taxon>Fungi</taxon>
        <taxon>Dikarya</taxon>
        <taxon>Ascomycota</taxon>
        <taxon>Saccharomycotina</taxon>
        <taxon>Pichiomycetes</taxon>
        <taxon>Serinales incertae sedis</taxon>
        <taxon>Babjeviella</taxon>
    </lineage>
</organism>
<evidence type="ECO:0000313" key="2">
    <source>
        <dbReference type="Proteomes" id="UP000094336"/>
    </source>
</evidence>
<reference evidence="2" key="1">
    <citation type="submission" date="2016-05" db="EMBL/GenBank/DDBJ databases">
        <title>Comparative genomics of biotechnologically important yeasts.</title>
        <authorList>
            <consortium name="DOE Joint Genome Institute"/>
            <person name="Riley R."/>
            <person name="Haridas S."/>
            <person name="Wolfe K.H."/>
            <person name="Lopes M.R."/>
            <person name="Hittinger C.T."/>
            <person name="Goker M."/>
            <person name="Salamov A."/>
            <person name="Wisecaver J."/>
            <person name="Long T.M."/>
            <person name="Aerts A.L."/>
            <person name="Barry K."/>
            <person name="Choi C."/>
            <person name="Clum A."/>
            <person name="Coughlan A.Y."/>
            <person name="Deshpande S."/>
            <person name="Douglass A.P."/>
            <person name="Hanson S.J."/>
            <person name="Klenk H.-P."/>
            <person name="Labutti K."/>
            <person name="Lapidus A."/>
            <person name="Lindquist E."/>
            <person name="Lipzen A."/>
            <person name="Meier-Kolthoff J.P."/>
            <person name="Ohm R.A."/>
            <person name="Otillar R.P."/>
            <person name="Pangilinan J."/>
            <person name="Peng Y."/>
            <person name="Rokas A."/>
            <person name="Rosa C.A."/>
            <person name="Scheuner C."/>
            <person name="Sibirny A.A."/>
            <person name="Slot J.C."/>
            <person name="Stielow J.B."/>
            <person name="Sun H."/>
            <person name="Kurtzman C.P."/>
            <person name="Blackwell M."/>
            <person name="Grigoriev I.V."/>
            <person name="Jeffries T.W."/>
        </authorList>
    </citation>
    <scope>NUCLEOTIDE SEQUENCE [LARGE SCALE GENOMIC DNA]</scope>
    <source>
        <strain evidence="2">NRRL Y-12698</strain>
    </source>
</reference>
<accession>A0A1E3QSE7</accession>
<dbReference type="Proteomes" id="UP000094336">
    <property type="component" value="Unassembled WGS sequence"/>
</dbReference>
<name>A0A1E3QSE7_9ASCO</name>
<dbReference type="RefSeq" id="XP_018985918.1">
    <property type="nucleotide sequence ID" value="XM_019128498.1"/>
</dbReference>
<dbReference type="AlphaFoldDB" id="A0A1E3QSE7"/>
<evidence type="ECO:0000313" key="1">
    <source>
        <dbReference type="EMBL" id="ODQ80590.1"/>
    </source>
</evidence>
<gene>
    <name evidence="1" type="ORF">BABINDRAFT_160849</name>
</gene>
<keyword evidence="2" id="KW-1185">Reference proteome</keyword>
<dbReference type="GeneID" id="30146351"/>
<sequence>MRFMNIQQSSIHSFTEQKEAYNQYSWYIGTFKQRLRSDTPGNYTSGTSHRQMLGRMIGKHIWLYC</sequence>
<proteinExistence type="predicted"/>